<feature type="transmembrane region" description="Helical" evidence="1">
    <location>
        <begin position="6"/>
        <end position="25"/>
    </location>
</feature>
<keyword evidence="1" id="KW-0812">Transmembrane</keyword>
<evidence type="ECO:0000313" key="2">
    <source>
        <dbReference type="EMBL" id="AWR94868.1"/>
    </source>
</evidence>
<keyword evidence="1" id="KW-0472">Membrane</keyword>
<accession>A0A2U9IFP6</accession>
<gene>
    <name evidence="2" type="ORF">DFR85_09915</name>
</gene>
<dbReference type="EMBL" id="CP029289">
    <property type="protein sequence ID" value="AWR94868.1"/>
    <property type="molecule type" value="Genomic_DNA"/>
</dbReference>
<reference evidence="2 3" key="1">
    <citation type="submission" date="2018-05" db="EMBL/GenBank/DDBJ databases">
        <title>Complete Genome Sequences of Extremely Thermoacidophilic, Metal-Mobilizing Type-Strain Members of the Archaeal Family Sulfolobaceae: Acidianus brierleyi DSM-1651T, Acidianus sulfidivorans DSM-18786T, Metallosphaera hakonensis DSM-7519T, and Metallosphaera prunae DSM-10039T.</title>
        <authorList>
            <person name="Counts J.A."/>
            <person name="Kelly R.M."/>
        </authorList>
    </citation>
    <scope>NUCLEOTIDE SEQUENCE [LARGE SCALE GENOMIC DNA]</scope>
    <source>
        <strain evidence="2 3">DSM 1651</strain>
    </source>
</reference>
<dbReference type="Proteomes" id="UP000248044">
    <property type="component" value="Chromosome"/>
</dbReference>
<name>A0A2U9IFP6_9CREN</name>
<sequence length="71" mass="7910">MKSVFVIIAIIAIISLSLLSYVLLYPKTMFLSSNSIDSILGGKWKLTNDGEIKSIQGSILTYFQKIVKIRS</sequence>
<protein>
    <submittedName>
        <fullName evidence="2">Uncharacterized protein</fullName>
    </submittedName>
</protein>
<dbReference type="AlphaFoldDB" id="A0A2U9IFP6"/>
<evidence type="ECO:0000256" key="1">
    <source>
        <dbReference type="SAM" id="Phobius"/>
    </source>
</evidence>
<keyword evidence="3" id="KW-1185">Reference proteome</keyword>
<organism evidence="2 3">
    <name type="scientific">Acidianus brierleyi</name>
    <dbReference type="NCBI Taxonomy" id="41673"/>
    <lineage>
        <taxon>Archaea</taxon>
        <taxon>Thermoproteota</taxon>
        <taxon>Thermoprotei</taxon>
        <taxon>Sulfolobales</taxon>
        <taxon>Sulfolobaceae</taxon>
        <taxon>Acidianus</taxon>
    </lineage>
</organism>
<evidence type="ECO:0000313" key="3">
    <source>
        <dbReference type="Proteomes" id="UP000248044"/>
    </source>
</evidence>
<keyword evidence="1" id="KW-1133">Transmembrane helix</keyword>
<proteinExistence type="predicted"/>